<dbReference type="InterPro" id="IPR036513">
    <property type="entry name" value="STAS_dom_sf"/>
</dbReference>
<evidence type="ECO:0000313" key="1">
    <source>
        <dbReference type="EMBL" id="MFD2911715.1"/>
    </source>
</evidence>
<name>A0ABW5ZFE5_9BACL</name>
<organism evidence="1 2">
    <name type="scientific">Jeotgalibacillus terrae</name>
    <dbReference type="NCBI Taxonomy" id="587735"/>
    <lineage>
        <taxon>Bacteria</taxon>
        <taxon>Bacillati</taxon>
        <taxon>Bacillota</taxon>
        <taxon>Bacilli</taxon>
        <taxon>Bacillales</taxon>
        <taxon>Caryophanaceae</taxon>
        <taxon>Jeotgalibacillus</taxon>
    </lineage>
</organism>
<accession>A0ABW5ZFE5</accession>
<reference evidence="2" key="1">
    <citation type="journal article" date="2019" name="Int. J. Syst. Evol. Microbiol.">
        <title>The Global Catalogue of Microorganisms (GCM) 10K type strain sequencing project: providing services to taxonomists for standard genome sequencing and annotation.</title>
        <authorList>
            <consortium name="The Broad Institute Genomics Platform"/>
            <consortium name="The Broad Institute Genome Sequencing Center for Infectious Disease"/>
            <person name="Wu L."/>
            <person name="Ma J."/>
        </authorList>
    </citation>
    <scope>NUCLEOTIDE SEQUENCE [LARGE SCALE GENOMIC DNA]</scope>
    <source>
        <strain evidence="2">KCTC 13528</strain>
    </source>
</reference>
<dbReference type="InterPro" id="IPR051932">
    <property type="entry name" value="Bact_StressResp_Reg"/>
</dbReference>
<dbReference type="RefSeq" id="WP_204729476.1">
    <property type="nucleotide sequence ID" value="NZ_JAFBDK010000008.1"/>
</dbReference>
<dbReference type="EMBL" id="JBHUPG010000012">
    <property type="protein sequence ID" value="MFD2911715.1"/>
    <property type="molecule type" value="Genomic_DNA"/>
</dbReference>
<sequence>MTAYGTIPETISPLMALDSIGETVLLADSTCHIQWMNQKASILMDEVALLYGLSGSNEMIGKSMDLFHAKPGYQQSMMDRIKDTHRARITIKDIVVTDIVITPIRSEHTVIGYIIMLMDVTTKAEEEKAKEKLIKDLSTPIMRVWHNAIALPLIGSFDQERFDLLVTDVLVECSLHKIDYALINVNKIHVEEENQTVFQFQKLIDCLRLIGTECMIVGVPPALAVQMPGLDRDILIFKSVYEGLKCIISSEK</sequence>
<dbReference type="Gene3D" id="3.30.750.24">
    <property type="entry name" value="STAS domain"/>
    <property type="match status" value="1"/>
</dbReference>
<gene>
    <name evidence="1" type="ORF">ACFS5P_07485</name>
</gene>
<protein>
    <submittedName>
        <fullName evidence="1">STAS domain-containing protein</fullName>
    </submittedName>
</protein>
<dbReference type="PANTHER" id="PTHR33745:SF8">
    <property type="entry name" value="BLUE-LIGHT PHOTORECEPTOR"/>
    <property type="match status" value="1"/>
</dbReference>
<dbReference type="Gene3D" id="3.30.450.20">
    <property type="entry name" value="PAS domain"/>
    <property type="match status" value="1"/>
</dbReference>
<dbReference type="PANTHER" id="PTHR33745">
    <property type="entry name" value="RSBT ANTAGONIST PROTEIN RSBS-RELATED"/>
    <property type="match status" value="1"/>
</dbReference>
<dbReference type="CDD" id="cd07041">
    <property type="entry name" value="STAS_RsbR_RsbS_like"/>
    <property type="match status" value="1"/>
</dbReference>
<comment type="caution">
    <text evidence="1">The sequence shown here is derived from an EMBL/GenBank/DDBJ whole genome shotgun (WGS) entry which is preliminary data.</text>
</comment>
<evidence type="ECO:0000313" key="2">
    <source>
        <dbReference type="Proteomes" id="UP001597561"/>
    </source>
</evidence>
<dbReference type="Proteomes" id="UP001597561">
    <property type="component" value="Unassembled WGS sequence"/>
</dbReference>
<proteinExistence type="predicted"/>
<keyword evidence="2" id="KW-1185">Reference proteome</keyword>